<evidence type="ECO:0000313" key="1">
    <source>
        <dbReference type="EMBL" id="GAA4126677.1"/>
    </source>
</evidence>
<protein>
    <submittedName>
        <fullName evidence="1">Uncharacterized protein</fullName>
    </submittedName>
</protein>
<dbReference type="RefSeq" id="WP_344734916.1">
    <property type="nucleotide sequence ID" value="NZ_BAAAZH010000028.1"/>
</dbReference>
<evidence type="ECO:0000313" key="2">
    <source>
        <dbReference type="Proteomes" id="UP001501495"/>
    </source>
</evidence>
<proteinExistence type="predicted"/>
<comment type="caution">
    <text evidence="1">The sequence shown here is derived from an EMBL/GenBank/DDBJ whole genome shotgun (WGS) entry which is preliminary data.</text>
</comment>
<dbReference type="Proteomes" id="UP001501495">
    <property type="component" value="Unassembled WGS sequence"/>
</dbReference>
<gene>
    <name evidence="1" type="ORF">GCM10022215_36550</name>
</gene>
<reference evidence="2" key="1">
    <citation type="journal article" date="2019" name="Int. J. Syst. Evol. Microbiol.">
        <title>The Global Catalogue of Microorganisms (GCM) 10K type strain sequencing project: providing services to taxonomists for standard genome sequencing and annotation.</title>
        <authorList>
            <consortium name="The Broad Institute Genomics Platform"/>
            <consortium name="The Broad Institute Genome Sequencing Center for Infectious Disease"/>
            <person name="Wu L."/>
            <person name="Ma J."/>
        </authorList>
    </citation>
    <scope>NUCLEOTIDE SEQUENCE [LARGE SCALE GENOMIC DNA]</scope>
    <source>
        <strain evidence="2">JCM 16703</strain>
    </source>
</reference>
<dbReference type="EMBL" id="BAAAZH010000028">
    <property type="protein sequence ID" value="GAA4126677.1"/>
    <property type="molecule type" value="Genomic_DNA"/>
</dbReference>
<accession>A0ABP7XVP5</accession>
<sequence>MTRPDDLAPGDLQHALDEIAATVAADPELAASLRGVLRHLGSQPFDVACYPE</sequence>
<keyword evidence="2" id="KW-1185">Reference proteome</keyword>
<organism evidence="1 2">
    <name type="scientific">Nocardioides fonticola</name>
    <dbReference type="NCBI Taxonomy" id="450363"/>
    <lineage>
        <taxon>Bacteria</taxon>
        <taxon>Bacillati</taxon>
        <taxon>Actinomycetota</taxon>
        <taxon>Actinomycetes</taxon>
        <taxon>Propionibacteriales</taxon>
        <taxon>Nocardioidaceae</taxon>
        <taxon>Nocardioides</taxon>
    </lineage>
</organism>
<name>A0ABP7XVP5_9ACTN</name>